<sequence length="135" mass="14746">MAVSQRLVLRHLNADEGTSSKIIRPNVTISASQRRVFVPKGKSLKFGESPILKLSFQPSAKLSKALSFSDAQKPRSSQFFHLVPSTPSPTEAKAVKPDTALAPVEPAPMRSVHRISNTTYQMPADFLCEGLDCPK</sequence>
<dbReference type="InParanoid" id="A0A1V9XKA4"/>
<feature type="non-terminal residue" evidence="1">
    <location>
        <position position="135"/>
    </location>
</feature>
<dbReference type="Proteomes" id="UP000192247">
    <property type="component" value="Unassembled WGS sequence"/>
</dbReference>
<dbReference type="EMBL" id="MNPL01008949">
    <property type="protein sequence ID" value="OQR73970.1"/>
    <property type="molecule type" value="Genomic_DNA"/>
</dbReference>
<keyword evidence="2" id="KW-1185">Reference proteome</keyword>
<reference evidence="1 2" key="1">
    <citation type="journal article" date="2017" name="Gigascience">
        <title>Draft genome of the honey bee ectoparasitic mite, Tropilaelaps mercedesae, is shaped by the parasitic life history.</title>
        <authorList>
            <person name="Dong X."/>
            <person name="Armstrong S.D."/>
            <person name="Xia D."/>
            <person name="Makepeace B.L."/>
            <person name="Darby A.C."/>
            <person name="Kadowaki T."/>
        </authorList>
    </citation>
    <scope>NUCLEOTIDE SEQUENCE [LARGE SCALE GENOMIC DNA]</scope>
    <source>
        <strain evidence="1">Wuxi-XJTLU</strain>
    </source>
</reference>
<proteinExistence type="predicted"/>
<protein>
    <submittedName>
        <fullName evidence="1">Uncharacterized protein</fullName>
    </submittedName>
</protein>
<dbReference type="AlphaFoldDB" id="A0A1V9XKA4"/>
<organism evidence="1 2">
    <name type="scientific">Tropilaelaps mercedesae</name>
    <dbReference type="NCBI Taxonomy" id="418985"/>
    <lineage>
        <taxon>Eukaryota</taxon>
        <taxon>Metazoa</taxon>
        <taxon>Ecdysozoa</taxon>
        <taxon>Arthropoda</taxon>
        <taxon>Chelicerata</taxon>
        <taxon>Arachnida</taxon>
        <taxon>Acari</taxon>
        <taxon>Parasitiformes</taxon>
        <taxon>Mesostigmata</taxon>
        <taxon>Gamasina</taxon>
        <taxon>Dermanyssoidea</taxon>
        <taxon>Laelapidae</taxon>
        <taxon>Tropilaelaps</taxon>
    </lineage>
</organism>
<evidence type="ECO:0000313" key="1">
    <source>
        <dbReference type="EMBL" id="OQR73970.1"/>
    </source>
</evidence>
<evidence type="ECO:0000313" key="2">
    <source>
        <dbReference type="Proteomes" id="UP000192247"/>
    </source>
</evidence>
<accession>A0A1V9XKA4</accession>
<name>A0A1V9XKA4_9ACAR</name>
<comment type="caution">
    <text evidence="1">The sequence shown here is derived from an EMBL/GenBank/DDBJ whole genome shotgun (WGS) entry which is preliminary data.</text>
</comment>
<gene>
    <name evidence="1" type="ORF">BIW11_01047</name>
</gene>